<keyword evidence="3" id="KW-1185">Reference proteome</keyword>
<evidence type="ECO:0000313" key="3">
    <source>
        <dbReference type="Proteomes" id="UP000665561"/>
    </source>
</evidence>
<dbReference type="EMBL" id="JAAAMV010000017">
    <property type="protein sequence ID" value="NBD25814.1"/>
    <property type="molecule type" value="Genomic_DNA"/>
</dbReference>
<dbReference type="Proteomes" id="UP000665561">
    <property type="component" value="Unassembled WGS sequence"/>
</dbReference>
<feature type="region of interest" description="Disordered" evidence="1">
    <location>
        <begin position="20"/>
        <end position="61"/>
    </location>
</feature>
<name>A0ABW9XTZ3_9BACL</name>
<proteinExistence type="predicted"/>
<comment type="caution">
    <text evidence="2">The sequence shown here is derived from an EMBL/GenBank/DDBJ whole genome shotgun (WGS) entry which is preliminary data.</text>
</comment>
<evidence type="ECO:0000256" key="1">
    <source>
        <dbReference type="SAM" id="MobiDB-lite"/>
    </source>
</evidence>
<dbReference type="RefSeq" id="WP_161744623.1">
    <property type="nucleotide sequence ID" value="NZ_JAAAMV010000017.1"/>
</dbReference>
<reference evidence="2 3" key="1">
    <citation type="submission" date="2020-01" db="EMBL/GenBank/DDBJ databases">
        <title>Paenibacillus soybeanensis sp. nov. isolated from the nodules of soybean (Glycine max(L.) Merr).</title>
        <authorList>
            <person name="Wang H."/>
        </authorList>
    </citation>
    <scope>NUCLEOTIDE SEQUENCE [LARGE SCALE GENOMIC DNA]</scope>
    <source>
        <strain evidence="2 3">T1</strain>
    </source>
</reference>
<accession>A0ABW9XTZ3</accession>
<protein>
    <submittedName>
        <fullName evidence="2">Uncharacterized protein</fullName>
    </submittedName>
</protein>
<sequence length="61" mass="7263">MMIPTYVAEQLWRHREAEWDRRQRRGDFIAPDKPGKKAADGRSKKKRQPIPKDRLPASYND</sequence>
<feature type="compositionally biased region" description="Basic and acidic residues" evidence="1">
    <location>
        <begin position="33"/>
        <end position="42"/>
    </location>
</feature>
<evidence type="ECO:0000313" key="2">
    <source>
        <dbReference type="EMBL" id="NBD25814.1"/>
    </source>
</evidence>
<organism evidence="2 3">
    <name type="scientific">Paenibacillus glycinis</name>
    <dbReference type="NCBI Taxonomy" id="2697035"/>
    <lineage>
        <taxon>Bacteria</taxon>
        <taxon>Bacillati</taxon>
        <taxon>Bacillota</taxon>
        <taxon>Bacilli</taxon>
        <taxon>Bacillales</taxon>
        <taxon>Paenibacillaceae</taxon>
        <taxon>Paenibacillus</taxon>
    </lineage>
</organism>
<gene>
    <name evidence="2" type="ORF">GT019_18230</name>
</gene>